<feature type="region of interest" description="Disordered" evidence="1">
    <location>
        <begin position="188"/>
        <end position="208"/>
    </location>
</feature>
<dbReference type="Proteomes" id="UP000887226">
    <property type="component" value="Unassembled WGS sequence"/>
</dbReference>
<dbReference type="EMBL" id="MU254746">
    <property type="protein sequence ID" value="KAG9239896.1"/>
    <property type="molecule type" value="Genomic_DNA"/>
</dbReference>
<evidence type="ECO:0000313" key="2">
    <source>
        <dbReference type="EMBL" id="KAG9239896.1"/>
    </source>
</evidence>
<feature type="region of interest" description="Disordered" evidence="1">
    <location>
        <begin position="49"/>
        <end position="110"/>
    </location>
</feature>
<gene>
    <name evidence="2" type="ORF">BJ878DRAFT_529775</name>
</gene>
<dbReference type="OrthoDB" id="3784821at2759"/>
<name>A0A9P8CC53_9HELO</name>
<sequence length="300" mass="31910">MSAEVVAKKRGRPKKVVAEPIEVVESVKKTTNRAKTTKVAATKVVPAKSKAITAKPVASTKTSPSQPLKAPSKMTNSTPATSKSETPSNAANITKIPSAKPASDRAETKSKIVNEGSKILDQVQEKLGLLPADIFTNAKPIEKLAEPISEILQMPAGLSTTPVAAPILTDTKLEQESRLLRSQTTLPDMAKNSPKASKPYPKTAPKAPAAKVPFTDLNKSIVNNISTREGARPSTIGKLLPSNYKSSARKLTMVMVAIPILIFSSYGLYQRSDEVKLLFNPASKKVEANAKPTAPPPTTA</sequence>
<proteinExistence type="predicted"/>
<reference evidence="2" key="1">
    <citation type="journal article" date="2021" name="IMA Fungus">
        <title>Genomic characterization of three marine fungi, including Emericellopsis atlantica sp. nov. with signatures of a generalist lifestyle and marine biomass degradation.</title>
        <authorList>
            <person name="Hagestad O.C."/>
            <person name="Hou L."/>
            <person name="Andersen J.H."/>
            <person name="Hansen E.H."/>
            <person name="Altermark B."/>
            <person name="Li C."/>
            <person name="Kuhnert E."/>
            <person name="Cox R.J."/>
            <person name="Crous P.W."/>
            <person name="Spatafora J.W."/>
            <person name="Lail K."/>
            <person name="Amirebrahimi M."/>
            <person name="Lipzen A."/>
            <person name="Pangilinan J."/>
            <person name="Andreopoulos W."/>
            <person name="Hayes R.D."/>
            <person name="Ng V."/>
            <person name="Grigoriev I.V."/>
            <person name="Jackson S.A."/>
            <person name="Sutton T.D.S."/>
            <person name="Dobson A.D.W."/>
            <person name="Rama T."/>
        </authorList>
    </citation>
    <scope>NUCLEOTIDE SEQUENCE</scope>
    <source>
        <strain evidence="2">TRa3180A</strain>
    </source>
</reference>
<protein>
    <submittedName>
        <fullName evidence="2">Uncharacterized protein</fullName>
    </submittedName>
</protein>
<dbReference type="AlphaFoldDB" id="A0A9P8CC53"/>
<accession>A0A9P8CC53</accession>
<evidence type="ECO:0000313" key="3">
    <source>
        <dbReference type="Proteomes" id="UP000887226"/>
    </source>
</evidence>
<comment type="caution">
    <text evidence="2">The sequence shown here is derived from an EMBL/GenBank/DDBJ whole genome shotgun (WGS) entry which is preliminary data.</text>
</comment>
<feature type="compositionally biased region" description="Low complexity" evidence="1">
    <location>
        <begin position="194"/>
        <end position="208"/>
    </location>
</feature>
<organism evidence="2 3">
    <name type="scientific">Calycina marina</name>
    <dbReference type="NCBI Taxonomy" id="1763456"/>
    <lineage>
        <taxon>Eukaryota</taxon>
        <taxon>Fungi</taxon>
        <taxon>Dikarya</taxon>
        <taxon>Ascomycota</taxon>
        <taxon>Pezizomycotina</taxon>
        <taxon>Leotiomycetes</taxon>
        <taxon>Helotiales</taxon>
        <taxon>Pezizellaceae</taxon>
        <taxon>Calycina</taxon>
    </lineage>
</organism>
<keyword evidence="3" id="KW-1185">Reference proteome</keyword>
<feature type="compositionally biased region" description="Polar residues" evidence="1">
    <location>
        <begin position="73"/>
        <end position="92"/>
    </location>
</feature>
<evidence type="ECO:0000256" key="1">
    <source>
        <dbReference type="SAM" id="MobiDB-lite"/>
    </source>
</evidence>